<feature type="region of interest" description="Disordered" evidence="12">
    <location>
        <begin position="1316"/>
        <end position="1351"/>
    </location>
</feature>
<evidence type="ECO:0000256" key="7">
    <source>
        <dbReference type="ARBA" id="ARBA00022840"/>
    </source>
</evidence>
<dbReference type="InterPro" id="IPR050520">
    <property type="entry name" value="INO80/SWR1_helicase"/>
</dbReference>
<evidence type="ECO:0000256" key="8">
    <source>
        <dbReference type="ARBA" id="ARBA00023125"/>
    </source>
</evidence>
<sequence length="1512" mass="175429">MAHNFRNCFEKTYKVINDNNEAKIHHDMNGSTSKPIHVQRVERAVQLENFLREVNNQLDENSNSDDSIDISNNIDSLLKDSESHSTKDYYNLKNISQRRAWLAEVLQENPDSTREDAQYKHITKLHAFQKQIRNHKDVDFKRYIYYGSGLLSEIDRYPDIEKSLPVKLMKKRHMKEETSKSPLYPPEILEDISDEPMGLSLDNVMDFQNLDEDSNVNSDFSQPLSQTSQQVNTSHSSSKKRMKKFKDEESRKKWEDMMKIKRKKIFTNMAKKEIGKQHRSKINKHKEMLIQCRRVAQQCLKYGRQKALQSARTVKEQQWRMKRLSRENIAYWKRSRRFDREVKKRLEKEAEEQRKIDHELVEAKRQQRKLNFLITQTELYAHFMSRKLGKASPEEQLRILSQLDEERNPRLLNIDDYDSELMKEKAKRNAQEAFQNEKARTKHFDLEAKSSVDVNSIDGEQPQPSIFQGKLKGYQLRGMNWLANLYAQGISGILADEMGLGKTVQSIAFLCHIAERYSVWGPFLIISPASTLHNWQQEIAKFVPNFKVVPYWGNPNERKILRQFWDQKDIYTKDASFHIVITSYQIVITDIKYFNRIKWQYMILDEAQAIKSTSSMRWKTLLGFSCRNRLLLSGTPIQNSMAELWALLHFIMPTLFDSHEEFNEWFSKDIESHAENKTGIDEKHLSRLHMILKPFMLRRIKKDVENELSDKIEVMVYCPLTTRQQLLYMALKQKIKIEDLLHYSVGGGDSHTVDKNFTSNLMNLVMQFRKVCNHPELFERRDAKSPIHLAPCVFRIPYLIFDFNVRAELTLKLQKYFLFTAEYIAEAVRTNFNETIFSIYKALNLSFYEFYMILQGDIKTRWTHYFRTENEDEILFHRKFWNDDLRAPSMRLSYEFNLNDSSIRSSSVLPELIFTRKNFGSRVFYTHTDQYYYPMPETVEHRNIRCKNALNNEEDTIIDVVTDESPLIEEVKSEVGETINYRETPQIQKCALTVLPPFLFCTMPKVTTTFPTLYCYSRRVAWLNQRHSNDFSYNSLNYYWSQATGNKFNCKSAETLYPQPTNAIDILRPLKGWSCIAIPDKETLVTDSGKLSVLDGLLKKLKEEGHRVLIYSQMTKMIDLLEEYMWHRHHKYMRLDGSSKISERRDMVADFQARTDIFVFLLSTRAGGLGINLTAADTVIFYDSDWNPTVDQQAMDRAHRLGQTKQVTVYRLICKGSIEERILQRAREKSEIQKLVISGGNFKPDTLKPKEVVSLLLDDAELIHRSEKLRADINRTSNDEKDPEKKRKHMLAFKTIPAIPEKKGKSDSQETYIEDWSSTFDSGPSSPHSVNSPDVLTDDMAESGYGEEDSPITNKYTVYNVYGSTVKPRIPGRGGSRRGRPRGSRRMSSLGRTSNSVSSTNTNGENDYSPNSQSSLNSPISNNFLNVPLGVSGGSVQSSNPAIRRGPGRPRLKPSGPPNTGTRGTYRPRKPARPLPVPLPSDGSNVNSSTSGSSATPSYSTYLYDIPDQADS</sequence>
<dbReference type="Pfam" id="PF00176">
    <property type="entry name" value="SNF2-rel_dom"/>
    <property type="match status" value="1"/>
</dbReference>
<dbReference type="InterPro" id="IPR027417">
    <property type="entry name" value="P-loop_NTPase"/>
</dbReference>
<feature type="domain" description="DBINO" evidence="15">
    <location>
        <begin position="265"/>
        <end position="390"/>
    </location>
</feature>
<dbReference type="GO" id="GO:0042393">
    <property type="term" value="F:histone binding"/>
    <property type="evidence" value="ECO:0007669"/>
    <property type="project" value="TreeGrafter"/>
</dbReference>
<keyword evidence="5 11" id="KW-0227">DNA damage</keyword>
<protein>
    <recommendedName>
        <fullName evidence="3 11">Chromatin-remodeling ATPase INO80</fullName>
        <ecNumber evidence="11">3.6.4.-</ecNumber>
    </recommendedName>
</protein>
<keyword evidence="9 11" id="KW-0234">DNA repair</keyword>
<dbReference type="FunFam" id="3.40.50.10810:FF:000006">
    <property type="entry name" value="Putative DNA helicase INO80"/>
    <property type="match status" value="1"/>
</dbReference>
<dbReference type="GO" id="GO:0006338">
    <property type="term" value="P:chromatin remodeling"/>
    <property type="evidence" value="ECO:0007669"/>
    <property type="project" value="UniProtKB-UniRule"/>
</dbReference>
<evidence type="ECO:0000259" key="13">
    <source>
        <dbReference type="PROSITE" id="PS51192"/>
    </source>
</evidence>
<evidence type="ECO:0000256" key="10">
    <source>
        <dbReference type="ARBA" id="ARBA00023242"/>
    </source>
</evidence>
<dbReference type="GO" id="GO:0031011">
    <property type="term" value="C:Ino80 complex"/>
    <property type="evidence" value="ECO:0007669"/>
    <property type="project" value="UniProtKB-UniRule"/>
</dbReference>
<dbReference type="Gene3D" id="3.40.50.300">
    <property type="entry name" value="P-loop containing nucleotide triphosphate hydrolases"/>
    <property type="match status" value="1"/>
</dbReference>
<keyword evidence="8 11" id="KW-0238">DNA-binding</keyword>
<dbReference type="Pfam" id="PF13892">
    <property type="entry name" value="DBINO"/>
    <property type="match status" value="1"/>
</dbReference>
<dbReference type="Proteomes" id="UP001168821">
    <property type="component" value="Unassembled WGS sequence"/>
</dbReference>
<comment type="domain">
    <text evidence="11">The DBINO region is involved in binding to DNA.</text>
</comment>
<dbReference type="Pfam" id="PF00271">
    <property type="entry name" value="Helicase_C"/>
    <property type="match status" value="1"/>
</dbReference>
<feature type="compositionally biased region" description="Polar residues" evidence="12">
    <location>
        <begin position="1316"/>
        <end position="1334"/>
    </location>
</feature>
<dbReference type="SMART" id="SM00490">
    <property type="entry name" value="HELICc"/>
    <property type="match status" value="1"/>
</dbReference>
<dbReference type="InterPro" id="IPR038718">
    <property type="entry name" value="SNF2-like_sf"/>
</dbReference>
<evidence type="ECO:0000313" key="17">
    <source>
        <dbReference type="Proteomes" id="UP001168821"/>
    </source>
</evidence>
<dbReference type="EMBL" id="JALNTZ010000010">
    <property type="protein sequence ID" value="KAJ3639331.1"/>
    <property type="molecule type" value="Genomic_DNA"/>
</dbReference>
<evidence type="ECO:0000256" key="1">
    <source>
        <dbReference type="ARBA" id="ARBA00004123"/>
    </source>
</evidence>
<comment type="caution">
    <text evidence="16">The sequence shown here is derived from an EMBL/GenBank/DDBJ whole genome shotgun (WGS) entry which is preliminary data.</text>
</comment>
<dbReference type="SMART" id="SM00487">
    <property type="entry name" value="DEXDc"/>
    <property type="match status" value="1"/>
</dbReference>
<dbReference type="InterPro" id="IPR000330">
    <property type="entry name" value="SNF2_N"/>
</dbReference>
<dbReference type="EC" id="3.6.4.-" evidence="11"/>
<dbReference type="InterPro" id="IPR020838">
    <property type="entry name" value="DBINO"/>
</dbReference>
<dbReference type="GO" id="GO:0005524">
    <property type="term" value="F:ATP binding"/>
    <property type="evidence" value="ECO:0007669"/>
    <property type="project" value="UniProtKB-UniRule"/>
</dbReference>
<keyword evidence="7 11" id="KW-0067">ATP-binding</keyword>
<evidence type="ECO:0000259" key="14">
    <source>
        <dbReference type="PROSITE" id="PS51194"/>
    </source>
</evidence>
<evidence type="ECO:0000256" key="6">
    <source>
        <dbReference type="ARBA" id="ARBA00022801"/>
    </source>
</evidence>
<feature type="compositionally biased region" description="Low complexity" evidence="12">
    <location>
        <begin position="1480"/>
        <end position="1502"/>
    </location>
</feature>
<evidence type="ECO:0000313" key="16">
    <source>
        <dbReference type="EMBL" id="KAJ3639331.1"/>
    </source>
</evidence>
<dbReference type="PANTHER" id="PTHR45685:SF2">
    <property type="entry name" value="CHROMATIN-REMODELING ATPASE INO80"/>
    <property type="match status" value="1"/>
</dbReference>
<dbReference type="PANTHER" id="PTHR45685">
    <property type="entry name" value="HELICASE SRCAP-RELATED"/>
    <property type="match status" value="1"/>
</dbReference>
<comment type="subcellular location">
    <subcellularLocation>
        <location evidence="1 11">Nucleus</location>
    </subcellularLocation>
</comment>
<feature type="compositionally biased region" description="Polar residues" evidence="12">
    <location>
        <begin position="1404"/>
        <end position="1425"/>
    </location>
</feature>
<dbReference type="InterPro" id="IPR014001">
    <property type="entry name" value="Helicase_ATP-bd"/>
</dbReference>
<dbReference type="CDD" id="cd18793">
    <property type="entry name" value="SF2_C_SNF"/>
    <property type="match status" value="1"/>
</dbReference>
<comment type="subunit">
    <text evidence="11">Component of the INO80 chromatin-remodeling complex.</text>
</comment>
<keyword evidence="17" id="KW-1185">Reference proteome</keyword>
<dbReference type="InterPro" id="IPR049730">
    <property type="entry name" value="SNF2/RAD54-like_C"/>
</dbReference>
<evidence type="ECO:0000259" key="15">
    <source>
        <dbReference type="PROSITE" id="PS51413"/>
    </source>
</evidence>
<dbReference type="GO" id="GO:0003677">
    <property type="term" value="F:DNA binding"/>
    <property type="evidence" value="ECO:0007669"/>
    <property type="project" value="UniProtKB-UniRule"/>
</dbReference>
<dbReference type="Gene3D" id="3.40.50.10810">
    <property type="entry name" value="Tandem AAA-ATPase domain"/>
    <property type="match status" value="1"/>
</dbReference>
<dbReference type="GO" id="GO:0006281">
    <property type="term" value="P:DNA repair"/>
    <property type="evidence" value="ECO:0007669"/>
    <property type="project" value="UniProtKB-UniRule"/>
</dbReference>
<comment type="function">
    <text evidence="11">ATPase component of the INO80 complex which remodels chromatin by shifting nucleosomes and is involved in DNA repair.</text>
</comment>
<feature type="region of interest" description="Disordered" evidence="12">
    <location>
        <begin position="1365"/>
        <end position="1512"/>
    </location>
</feature>
<dbReference type="PROSITE" id="PS51194">
    <property type="entry name" value="HELICASE_CTER"/>
    <property type="match status" value="1"/>
</dbReference>
<comment type="catalytic activity">
    <reaction evidence="11">
        <text>ATP + H2O = ADP + phosphate + H(+)</text>
        <dbReference type="Rhea" id="RHEA:13065"/>
        <dbReference type="ChEBI" id="CHEBI:15377"/>
        <dbReference type="ChEBI" id="CHEBI:15378"/>
        <dbReference type="ChEBI" id="CHEBI:30616"/>
        <dbReference type="ChEBI" id="CHEBI:43474"/>
        <dbReference type="ChEBI" id="CHEBI:456216"/>
    </reaction>
</comment>
<organism evidence="16 17">
    <name type="scientific">Zophobas morio</name>
    <dbReference type="NCBI Taxonomy" id="2755281"/>
    <lineage>
        <taxon>Eukaryota</taxon>
        <taxon>Metazoa</taxon>
        <taxon>Ecdysozoa</taxon>
        <taxon>Arthropoda</taxon>
        <taxon>Hexapoda</taxon>
        <taxon>Insecta</taxon>
        <taxon>Pterygota</taxon>
        <taxon>Neoptera</taxon>
        <taxon>Endopterygota</taxon>
        <taxon>Coleoptera</taxon>
        <taxon>Polyphaga</taxon>
        <taxon>Cucujiformia</taxon>
        <taxon>Tenebrionidae</taxon>
        <taxon>Zophobas</taxon>
    </lineage>
</organism>
<reference evidence="16" key="1">
    <citation type="journal article" date="2023" name="G3 (Bethesda)">
        <title>Whole genome assemblies of Zophobas morio and Tenebrio molitor.</title>
        <authorList>
            <person name="Kaur S."/>
            <person name="Stinson S.A."/>
            <person name="diCenzo G.C."/>
        </authorList>
    </citation>
    <scope>NUCLEOTIDE SEQUENCE</scope>
    <source>
        <strain evidence="16">QUZm001</strain>
    </source>
</reference>
<dbReference type="SUPFAM" id="SSF52540">
    <property type="entry name" value="P-loop containing nucleoside triphosphate hydrolases"/>
    <property type="match status" value="2"/>
</dbReference>
<evidence type="ECO:0000256" key="11">
    <source>
        <dbReference type="RuleBase" id="RU368001"/>
    </source>
</evidence>
<dbReference type="GO" id="GO:0016887">
    <property type="term" value="F:ATP hydrolysis activity"/>
    <property type="evidence" value="ECO:0007669"/>
    <property type="project" value="TreeGrafter"/>
</dbReference>
<name>A0AA38HL84_9CUCU</name>
<feature type="domain" description="Helicase C-terminal" evidence="14">
    <location>
        <begin position="1093"/>
        <end position="1248"/>
    </location>
</feature>
<keyword evidence="6 11" id="KW-0378">Hydrolase</keyword>
<feature type="domain" description="Helicase ATP-binding" evidence="13">
    <location>
        <begin position="483"/>
        <end position="654"/>
    </location>
</feature>
<keyword evidence="4" id="KW-0547">Nucleotide-binding</keyword>
<dbReference type="PROSITE" id="PS51192">
    <property type="entry name" value="HELICASE_ATP_BIND_1"/>
    <property type="match status" value="1"/>
</dbReference>
<comment type="similarity">
    <text evidence="2 11">Belongs to the SNF2/RAD54 helicase family.</text>
</comment>
<evidence type="ECO:0000256" key="4">
    <source>
        <dbReference type="ARBA" id="ARBA00022741"/>
    </source>
</evidence>
<feature type="compositionally biased region" description="Acidic residues" evidence="12">
    <location>
        <begin position="1336"/>
        <end position="1350"/>
    </location>
</feature>
<dbReference type="PROSITE" id="PS51413">
    <property type="entry name" value="DBINO"/>
    <property type="match status" value="1"/>
</dbReference>
<keyword evidence="10" id="KW-0539">Nucleus</keyword>
<feature type="compositionally biased region" description="Low complexity" evidence="12">
    <location>
        <begin position="1386"/>
        <end position="1403"/>
    </location>
</feature>
<evidence type="ECO:0000256" key="5">
    <source>
        <dbReference type="ARBA" id="ARBA00022763"/>
    </source>
</evidence>
<accession>A0AA38HL84</accession>
<feature type="compositionally biased region" description="Polar residues" evidence="12">
    <location>
        <begin position="215"/>
        <end position="236"/>
    </location>
</feature>
<evidence type="ECO:0000256" key="3">
    <source>
        <dbReference type="ARBA" id="ARBA00019805"/>
    </source>
</evidence>
<evidence type="ECO:0000256" key="12">
    <source>
        <dbReference type="SAM" id="MobiDB-lite"/>
    </source>
</evidence>
<feature type="compositionally biased region" description="Basic residues" evidence="12">
    <location>
        <begin position="1375"/>
        <end position="1385"/>
    </location>
</feature>
<evidence type="ECO:0000256" key="9">
    <source>
        <dbReference type="ARBA" id="ARBA00023204"/>
    </source>
</evidence>
<feature type="region of interest" description="Disordered" evidence="12">
    <location>
        <begin position="215"/>
        <end position="252"/>
    </location>
</feature>
<dbReference type="InterPro" id="IPR001650">
    <property type="entry name" value="Helicase_C-like"/>
</dbReference>
<gene>
    <name evidence="16" type="ORF">Zmor_002695</name>
</gene>
<evidence type="ECO:0000256" key="2">
    <source>
        <dbReference type="ARBA" id="ARBA00007025"/>
    </source>
</evidence>
<proteinExistence type="inferred from homology"/>